<dbReference type="Pfam" id="PF01471">
    <property type="entry name" value="PG_binding_1"/>
    <property type="match status" value="1"/>
</dbReference>
<dbReference type="InterPro" id="IPR036365">
    <property type="entry name" value="PGBD-like_sf"/>
</dbReference>
<sequence>MLLLLVASLLAAPASAAPLLKPGSQGGDVWDLQYRLQVLGMYQAPLDGIYGTKTKQAVRKFQAKYGMPADGVAGKHTWRTLKRVSVNRSEMQLLAQLVYSEARGEPYVGQVAVAAVAMNRLRSSDFPNSIAGVIFQPYAFTAVDDGQFWLTPGKTAYRAAYEAVRGWDPTGNALYYFNPHTATSKWIWSRPQIKKIGKHIFAK</sequence>
<dbReference type="InterPro" id="IPR036366">
    <property type="entry name" value="PGBDSf"/>
</dbReference>
<evidence type="ECO:0000313" key="12">
    <source>
        <dbReference type="EMBL" id="QQE76521.1"/>
    </source>
</evidence>
<keyword evidence="4 9" id="KW-0732">Signal</keyword>
<reference evidence="12 14" key="1">
    <citation type="submission" date="2020-12" db="EMBL/GenBank/DDBJ databases">
        <title>strain FJAT-54423T represents a novel species of the genus Brevibacillus.</title>
        <authorList>
            <person name="Tang R."/>
        </authorList>
    </citation>
    <scope>NUCLEOTIDE SEQUENCE [LARGE SCALE GENOMIC DNA]</scope>
    <source>
        <strain evidence="12 14">FJAT-54423</strain>
    </source>
</reference>
<dbReference type="RefSeq" id="WP_198830017.1">
    <property type="nucleotide sequence ID" value="NZ_CP066308.1"/>
</dbReference>
<gene>
    <name evidence="12" type="primary">sleB</name>
    <name evidence="12" type="ORF">JD108_06950</name>
    <name evidence="13" type="ORF">KDJ56_06630</name>
</gene>
<accession>A0A7T5EPT3</accession>
<evidence type="ECO:0000256" key="3">
    <source>
        <dbReference type="ARBA" id="ARBA00022544"/>
    </source>
</evidence>
<dbReference type="GO" id="GO:0009847">
    <property type="term" value="P:spore germination"/>
    <property type="evidence" value="ECO:0007669"/>
    <property type="project" value="UniProtKB-UniRule"/>
</dbReference>
<dbReference type="InterPro" id="IPR042047">
    <property type="entry name" value="SleB_dom1"/>
</dbReference>
<feature type="domain" description="Cell wall hydrolase SleB" evidence="11">
    <location>
        <begin position="104"/>
        <end position="202"/>
    </location>
</feature>
<dbReference type="Gene3D" id="1.10.10.2520">
    <property type="entry name" value="Cell wall hydrolase SleB, domain 1"/>
    <property type="match status" value="1"/>
</dbReference>
<dbReference type="InterPro" id="IPR011105">
    <property type="entry name" value="Cell_wall_hydrolase_SleB"/>
</dbReference>
<evidence type="ECO:0000256" key="1">
    <source>
        <dbReference type="ARBA" id="ARBA00007010"/>
    </source>
</evidence>
<evidence type="ECO:0000313" key="14">
    <source>
        <dbReference type="Proteomes" id="UP000595847"/>
    </source>
</evidence>
<proteinExistence type="inferred from homology"/>
<dbReference type="AlphaFoldDB" id="A0A7T5EPT3"/>
<feature type="signal peptide" evidence="9">
    <location>
        <begin position="1"/>
        <end position="16"/>
    </location>
</feature>
<dbReference type="GO" id="GO:0016787">
    <property type="term" value="F:hydrolase activity"/>
    <property type="evidence" value="ECO:0007669"/>
    <property type="project" value="UniProtKB-KW"/>
</dbReference>
<dbReference type="KEGG" id="bcop:JD108_06950"/>
<evidence type="ECO:0000256" key="4">
    <source>
        <dbReference type="ARBA" id="ARBA00022729"/>
    </source>
</evidence>
<dbReference type="SUPFAM" id="SSF47090">
    <property type="entry name" value="PGBD-like"/>
    <property type="match status" value="1"/>
</dbReference>
<feature type="domain" description="Peptidoglycan binding-like" evidence="10">
    <location>
        <begin position="26"/>
        <end position="81"/>
    </location>
</feature>
<protein>
    <recommendedName>
        <fullName evidence="2 8">Spore cortex-lytic enzyme</fullName>
    </recommendedName>
</protein>
<dbReference type="Proteomes" id="UP000677234">
    <property type="component" value="Chromosome"/>
</dbReference>
<keyword evidence="5" id="KW-0378">Hydrolase</keyword>
<keyword evidence="3" id="KW-0309">Germination</keyword>
<dbReference type="FunFam" id="6.20.240.60:FF:000001">
    <property type="entry name" value="Spore cortex-lytic enzyme"/>
    <property type="match status" value="1"/>
</dbReference>
<dbReference type="InterPro" id="IPR014224">
    <property type="entry name" value="Spore_cortex_SleB"/>
</dbReference>
<dbReference type="Gene3D" id="1.10.101.10">
    <property type="entry name" value="PGBD-like superfamily/PGBD"/>
    <property type="match status" value="1"/>
</dbReference>
<dbReference type="EMBL" id="CP073708">
    <property type="protein sequence ID" value="QUO43594.1"/>
    <property type="molecule type" value="Genomic_DNA"/>
</dbReference>
<keyword evidence="6" id="KW-0749">Sporulation</keyword>
<evidence type="ECO:0000256" key="6">
    <source>
        <dbReference type="ARBA" id="ARBA00022969"/>
    </source>
</evidence>
<comment type="similarity">
    <text evidence="1">Belongs to the SleB family.</text>
</comment>
<dbReference type="GO" id="GO:0030435">
    <property type="term" value="P:sporulation resulting in formation of a cellular spore"/>
    <property type="evidence" value="ECO:0007669"/>
    <property type="project" value="UniProtKB-KW"/>
</dbReference>
<evidence type="ECO:0000256" key="7">
    <source>
        <dbReference type="ARBA" id="ARBA00023316"/>
    </source>
</evidence>
<dbReference type="Proteomes" id="UP000595847">
    <property type="component" value="Chromosome"/>
</dbReference>
<evidence type="ECO:0000313" key="15">
    <source>
        <dbReference type="Proteomes" id="UP000677234"/>
    </source>
</evidence>
<evidence type="ECO:0000259" key="10">
    <source>
        <dbReference type="Pfam" id="PF01471"/>
    </source>
</evidence>
<keyword evidence="7" id="KW-0961">Cell wall biogenesis/degradation</keyword>
<evidence type="ECO:0000256" key="9">
    <source>
        <dbReference type="SAM" id="SignalP"/>
    </source>
</evidence>
<evidence type="ECO:0000313" key="13">
    <source>
        <dbReference type="EMBL" id="QUO43594.1"/>
    </source>
</evidence>
<feature type="chain" id="PRO_5032304963" description="Spore cortex-lytic enzyme" evidence="9">
    <location>
        <begin position="17"/>
        <end position="203"/>
    </location>
</feature>
<dbReference type="EMBL" id="CP066308">
    <property type="protein sequence ID" value="QQE76521.1"/>
    <property type="molecule type" value="Genomic_DNA"/>
</dbReference>
<reference evidence="13" key="2">
    <citation type="submission" date="2021-04" db="EMBL/GenBank/DDBJ databases">
        <title>Brevibacillus composti FJAT-54423, complete genome.</title>
        <authorList>
            <person name="Tang R."/>
        </authorList>
    </citation>
    <scope>NUCLEOTIDE SEQUENCE</scope>
    <source>
        <strain evidence="13">FJAT-54424</strain>
    </source>
</reference>
<dbReference type="InterPro" id="IPR002477">
    <property type="entry name" value="Peptidoglycan-bd-like"/>
</dbReference>
<organism evidence="12 14">
    <name type="scientific">Brevibacillus composti</name>
    <dbReference type="NCBI Taxonomy" id="2796470"/>
    <lineage>
        <taxon>Bacteria</taxon>
        <taxon>Bacillati</taxon>
        <taxon>Bacillota</taxon>
        <taxon>Bacilli</taxon>
        <taxon>Bacillales</taxon>
        <taxon>Paenibacillaceae</taxon>
        <taxon>Brevibacillus</taxon>
    </lineage>
</organism>
<evidence type="ECO:0000256" key="8">
    <source>
        <dbReference type="NCBIfam" id="TIGR02869"/>
    </source>
</evidence>
<dbReference type="GO" id="GO:0071555">
    <property type="term" value="P:cell wall organization"/>
    <property type="evidence" value="ECO:0007669"/>
    <property type="project" value="UniProtKB-KW"/>
</dbReference>
<evidence type="ECO:0000259" key="11">
    <source>
        <dbReference type="Pfam" id="PF07486"/>
    </source>
</evidence>
<dbReference type="Pfam" id="PF07486">
    <property type="entry name" value="Hydrolase_2"/>
    <property type="match status" value="1"/>
</dbReference>
<name>A0A7T5EPT3_9BACL</name>
<evidence type="ECO:0000256" key="2">
    <source>
        <dbReference type="ARBA" id="ARBA00018364"/>
    </source>
</evidence>
<dbReference type="NCBIfam" id="TIGR02869">
    <property type="entry name" value="spore_SleB"/>
    <property type="match status" value="1"/>
</dbReference>
<dbReference type="Gene3D" id="6.20.240.60">
    <property type="match status" value="1"/>
</dbReference>
<evidence type="ECO:0000256" key="5">
    <source>
        <dbReference type="ARBA" id="ARBA00022801"/>
    </source>
</evidence>
<keyword evidence="15" id="KW-1185">Reference proteome</keyword>